<keyword evidence="2" id="KW-1185">Reference proteome</keyword>
<comment type="caution">
    <text evidence="1">The sequence shown here is derived from an EMBL/GenBank/DDBJ whole genome shotgun (WGS) entry which is preliminary data.</text>
</comment>
<evidence type="ECO:0000313" key="2">
    <source>
        <dbReference type="Proteomes" id="UP000796880"/>
    </source>
</evidence>
<name>A0A8K0HP25_9ROSA</name>
<dbReference type="OrthoDB" id="1741277at2759"/>
<gene>
    <name evidence="1" type="ORF">FNV43_RR00699</name>
</gene>
<dbReference type="EMBL" id="VOIH02000001">
    <property type="protein sequence ID" value="KAF3456056.1"/>
    <property type="molecule type" value="Genomic_DNA"/>
</dbReference>
<protein>
    <submittedName>
        <fullName evidence="1">Uncharacterized protein</fullName>
    </submittedName>
</protein>
<proteinExistence type="predicted"/>
<accession>A0A8K0HP25</accession>
<evidence type="ECO:0000313" key="1">
    <source>
        <dbReference type="EMBL" id="KAF3456056.1"/>
    </source>
</evidence>
<organism evidence="1 2">
    <name type="scientific">Rhamnella rubrinervis</name>
    <dbReference type="NCBI Taxonomy" id="2594499"/>
    <lineage>
        <taxon>Eukaryota</taxon>
        <taxon>Viridiplantae</taxon>
        <taxon>Streptophyta</taxon>
        <taxon>Embryophyta</taxon>
        <taxon>Tracheophyta</taxon>
        <taxon>Spermatophyta</taxon>
        <taxon>Magnoliopsida</taxon>
        <taxon>eudicotyledons</taxon>
        <taxon>Gunneridae</taxon>
        <taxon>Pentapetalae</taxon>
        <taxon>rosids</taxon>
        <taxon>fabids</taxon>
        <taxon>Rosales</taxon>
        <taxon>Rhamnaceae</taxon>
        <taxon>rhamnoid group</taxon>
        <taxon>Rhamneae</taxon>
        <taxon>Rhamnella</taxon>
    </lineage>
</organism>
<sequence length="241" mass="27651">MLANTLPTKEAVVEKTRIREPSCHFCGEEVESNLHIFKNCQLGRLLVIGRQWGCRLDSWKGDNIFDLLNSCLNPIAKMLLEGMECDEFLTTRFLKTFPPSLLALNDGVPLNKTMLKGMSMLPLPMVKQLLGSSEMGGKYAEQCGWRRVEWERDAKQVEKAVTSKDDPTSWYAYYPIYNIWKCFDRQGWEVKWRRSNNMVVDPVAKLSLYINRAVVFDEFSLDLISPCILDIVFVEQAAAVL</sequence>
<dbReference type="Proteomes" id="UP000796880">
    <property type="component" value="Unassembled WGS sequence"/>
</dbReference>
<reference evidence="1" key="1">
    <citation type="submission" date="2020-03" db="EMBL/GenBank/DDBJ databases">
        <title>A high-quality chromosome-level genome assembly of a woody plant with both climbing and erect habits, Rhamnella rubrinervis.</title>
        <authorList>
            <person name="Lu Z."/>
            <person name="Yang Y."/>
            <person name="Zhu X."/>
            <person name="Sun Y."/>
        </authorList>
    </citation>
    <scope>NUCLEOTIDE SEQUENCE</scope>
    <source>
        <strain evidence="1">BYM</strain>
        <tissue evidence="1">Leaf</tissue>
    </source>
</reference>
<dbReference type="AlphaFoldDB" id="A0A8K0HP25"/>